<sequence>MKINKEEFQNVNWYTLSNDNNVSVTISTLGATVVAVNTPDKNGNVENIVLGFDNPEDYPKHHDYFGATVARVAGRIKDGKWRDYQLNQNEGSNTLHGGSKPALSYVNWKKISKFIRKEEVGLVLKRFSIDGENGFPGDLTIDAIFRLNNQNEFSITYIGHTSKQTLFNPTSHMYFNLSGDAKRTVNNHLLQIESDTIAEVDDQKLPTGNLLNVDETPYDFHQKTTLDVALNQLDNGLDTAFKIDPSIEHPQLVLEDPESGRRVRVQTSGNALVLFSTNKPTEEFKIAGGNTMKENLGLAIEAQMLPDAIHHSGFGNIIISPSKPMMYRNTYYLN</sequence>
<evidence type="ECO:0000256" key="3">
    <source>
        <dbReference type="ARBA" id="ARBA00023235"/>
    </source>
</evidence>
<evidence type="ECO:0000256" key="5">
    <source>
        <dbReference type="PIRNR" id="PIRNR005096"/>
    </source>
</evidence>
<dbReference type="GO" id="GO:0006006">
    <property type="term" value="P:glucose metabolic process"/>
    <property type="evidence" value="ECO:0007669"/>
    <property type="project" value="TreeGrafter"/>
</dbReference>
<accession>A0A0R2KVD7</accession>
<organism evidence="9 10">
    <name type="scientific">Pediococcus stilesii</name>
    <dbReference type="NCBI Taxonomy" id="331679"/>
    <lineage>
        <taxon>Bacteria</taxon>
        <taxon>Bacillati</taxon>
        <taxon>Bacillota</taxon>
        <taxon>Bacilli</taxon>
        <taxon>Lactobacillales</taxon>
        <taxon>Lactobacillaceae</taxon>
        <taxon>Pediococcus</taxon>
    </lineage>
</organism>
<dbReference type="AlphaFoldDB" id="A0A0R2KVD7"/>
<gene>
    <name evidence="9" type="ORF">IV81_GL000474</name>
</gene>
<dbReference type="GO" id="GO:0004034">
    <property type="term" value="F:aldose 1-epimerase activity"/>
    <property type="evidence" value="ECO:0007669"/>
    <property type="project" value="TreeGrafter"/>
</dbReference>
<comment type="function">
    <text evidence="5">Catalyzes the interconversion of alpha and beta anomers of maltose.</text>
</comment>
<feature type="binding site" evidence="8">
    <location>
        <begin position="172"/>
        <end position="174"/>
    </location>
    <ligand>
        <name>beta-D-galactose</name>
        <dbReference type="ChEBI" id="CHEBI:27667"/>
    </ligand>
</feature>
<evidence type="ECO:0000256" key="4">
    <source>
        <dbReference type="ARBA" id="ARBA00023277"/>
    </source>
</evidence>
<dbReference type="InterPro" id="IPR008183">
    <property type="entry name" value="Aldose_1/G6P_1-epimerase"/>
</dbReference>
<keyword evidence="4 5" id="KW-0119">Carbohydrate metabolism</keyword>
<dbReference type="EC" id="5.1.3.21" evidence="5"/>
<dbReference type="InterPro" id="IPR047215">
    <property type="entry name" value="Galactose_mutarotase-like"/>
</dbReference>
<evidence type="ECO:0000256" key="2">
    <source>
        <dbReference type="ARBA" id="ARBA00006206"/>
    </source>
</evidence>
<dbReference type="GO" id="GO:0050558">
    <property type="term" value="F:maltose epimerase activity"/>
    <property type="evidence" value="ECO:0007669"/>
    <property type="project" value="UniProtKB-EC"/>
</dbReference>
<dbReference type="GO" id="GO:0005737">
    <property type="term" value="C:cytoplasm"/>
    <property type="evidence" value="ECO:0007669"/>
    <property type="project" value="TreeGrafter"/>
</dbReference>
<dbReference type="CDD" id="cd09019">
    <property type="entry name" value="galactose_mutarotase_like"/>
    <property type="match status" value="1"/>
</dbReference>
<keyword evidence="3 5" id="KW-0413">Isomerase</keyword>
<dbReference type="UniPathway" id="UPA00242"/>
<protein>
    <recommendedName>
        <fullName evidence="5">Maltose epimerase</fullName>
        <ecNumber evidence="5">5.1.3.21</ecNumber>
    </recommendedName>
</protein>
<proteinExistence type="inferred from homology"/>
<comment type="catalytic activity">
    <reaction evidence="5">
        <text>alpha-maltose = beta-maltose</text>
        <dbReference type="Rhea" id="RHEA:21228"/>
        <dbReference type="ChEBI" id="CHEBI:18147"/>
        <dbReference type="ChEBI" id="CHEBI:18167"/>
        <dbReference type="EC" id="5.1.3.21"/>
    </reaction>
</comment>
<dbReference type="PANTHER" id="PTHR10091">
    <property type="entry name" value="ALDOSE-1-EPIMERASE"/>
    <property type="match status" value="1"/>
</dbReference>
<dbReference type="PATRIC" id="fig|331679.3.peg.480"/>
<dbReference type="PANTHER" id="PTHR10091:SF0">
    <property type="entry name" value="GALACTOSE MUTAROTASE"/>
    <property type="match status" value="1"/>
</dbReference>
<dbReference type="InterPro" id="IPR015443">
    <property type="entry name" value="Aldose_1-epimerase"/>
</dbReference>
<name>A0A0R2KVD7_9LACO</name>
<evidence type="ECO:0000256" key="6">
    <source>
        <dbReference type="PIRSR" id="PIRSR005096-1"/>
    </source>
</evidence>
<dbReference type="GO" id="GO:0030246">
    <property type="term" value="F:carbohydrate binding"/>
    <property type="evidence" value="ECO:0007669"/>
    <property type="project" value="InterPro"/>
</dbReference>
<feature type="binding site" evidence="7">
    <location>
        <position position="238"/>
    </location>
    <ligand>
        <name>beta-D-galactose</name>
        <dbReference type="ChEBI" id="CHEBI:27667"/>
    </ligand>
</feature>
<dbReference type="GO" id="GO:0033499">
    <property type="term" value="P:galactose catabolic process via UDP-galactose, Leloir pathway"/>
    <property type="evidence" value="ECO:0007669"/>
    <property type="project" value="TreeGrafter"/>
</dbReference>
<reference evidence="9 10" key="1">
    <citation type="journal article" date="2015" name="Genome Announc.">
        <title>Expanding the biotechnology potential of lactobacilli through comparative genomics of 213 strains and associated genera.</title>
        <authorList>
            <person name="Sun Z."/>
            <person name="Harris H.M."/>
            <person name="McCann A."/>
            <person name="Guo C."/>
            <person name="Argimon S."/>
            <person name="Zhang W."/>
            <person name="Yang X."/>
            <person name="Jeffery I.B."/>
            <person name="Cooney J.C."/>
            <person name="Kagawa T.F."/>
            <person name="Liu W."/>
            <person name="Song Y."/>
            <person name="Salvetti E."/>
            <person name="Wrobel A."/>
            <person name="Rasinkangas P."/>
            <person name="Parkhill J."/>
            <person name="Rea M.C."/>
            <person name="O'Sullivan O."/>
            <person name="Ritari J."/>
            <person name="Douillard F.P."/>
            <person name="Paul Ross R."/>
            <person name="Yang R."/>
            <person name="Briner A.E."/>
            <person name="Felis G.E."/>
            <person name="de Vos W.M."/>
            <person name="Barrangou R."/>
            <person name="Klaenhammer T.R."/>
            <person name="Caufield P.W."/>
            <person name="Cui Y."/>
            <person name="Zhang H."/>
            <person name="O'Toole P.W."/>
        </authorList>
    </citation>
    <scope>NUCLEOTIDE SEQUENCE [LARGE SCALE GENOMIC DNA]</scope>
    <source>
        <strain evidence="9 10">DSM 18001</strain>
    </source>
</reference>
<evidence type="ECO:0000256" key="8">
    <source>
        <dbReference type="PIRSR" id="PIRSR005096-3"/>
    </source>
</evidence>
<comment type="similarity">
    <text evidence="2 5">Belongs to the aldose epimerase family.</text>
</comment>
<keyword evidence="10" id="KW-1185">Reference proteome</keyword>
<dbReference type="Proteomes" id="UP000051859">
    <property type="component" value="Unassembled WGS sequence"/>
</dbReference>
<dbReference type="SUPFAM" id="SSF74650">
    <property type="entry name" value="Galactose mutarotase-like"/>
    <property type="match status" value="1"/>
</dbReference>
<comment type="caution">
    <text evidence="9">The sequence shown here is derived from an EMBL/GenBank/DDBJ whole genome shotgun (WGS) entry which is preliminary data.</text>
</comment>
<feature type="active site" description="Proton donor" evidence="6">
    <location>
        <position position="172"/>
    </location>
</feature>
<evidence type="ECO:0000256" key="7">
    <source>
        <dbReference type="PIRSR" id="PIRSR005096-2"/>
    </source>
</evidence>
<dbReference type="Pfam" id="PF01263">
    <property type="entry name" value="Aldose_epim"/>
    <property type="match status" value="1"/>
</dbReference>
<evidence type="ECO:0000256" key="1">
    <source>
        <dbReference type="ARBA" id="ARBA00005028"/>
    </source>
</evidence>
<dbReference type="PIRSF" id="PIRSF005096">
    <property type="entry name" value="GALM"/>
    <property type="match status" value="1"/>
</dbReference>
<dbReference type="EMBL" id="JQBX01000014">
    <property type="protein sequence ID" value="KRN93473.1"/>
    <property type="molecule type" value="Genomic_DNA"/>
</dbReference>
<dbReference type="Gene3D" id="2.70.98.10">
    <property type="match status" value="1"/>
</dbReference>
<dbReference type="STRING" id="331679.IV81_GL000474"/>
<evidence type="ECO:0000313" key="9">
    <source>
        <dbReference type="EMBL" id="KRN93473.1"/>
    </source>
</evidence>
<evidence type="ECO:0000313" key="10">
    <source>
        <dbReference type="Proteomes" id="UP000051859"/>
    </source>
</evidence>
<dbReference type="RefSeq" id="WP_057803618.1">
    <property type="nucleotide sequence ID" value="NZ_JQBX01000014.1"/>
</dbReference>
<dbReference type="InterPro" id="IPR011013">
    <property type="entry name" value="Gal_mutarotase_sf_dom"/>
</dbReference>
<dbReference type="InterPro" id="IPR014718">
    <property type="entry name" value="GH-type_carb-bd"/>
</dbReference>
<comment type="pathway">
    <text evidence="1 5">Carbohydrate metabolism; hexose metabolism.</text>
</comment>
<feature type="active site" description="Proton acceptor" evidence="6">
    <location>
        <position position="301"/>
    </location>
</feature>